<reference evidence="2" key="1">
    <citation type="submission" date="2019-05" db="EMBL/GenBank/DDBJ databases">
        <title>Complete genome sequencing of Absiella argi strain JCM 30884.</title>
        <authorList>
            <person name="Sakamoto M."/>
            <person name="Murakami T."/>
            <person name="Mori H."/>
        </authorList>
    </citation>
    <scope>NUCLEOTIDE SEQUENCE [LARGE SCALE GENOMIC DNA]</scope>
    <source>
        <strain evidence="2">JCM 30884</strain>
    </source>
</reference>
<proteinExistence type="predicted"/>
<dbReference type="EMBL" id="AP019695">
    <property type="protein sequence ID" value="BBK22124.1"/>
    <property type="molecule type" value="Genomic_DNA"/>
</dbReference>
<dbReference type="Proteomes" id="UP000464754">
    <property type="component" value="Chromosome"/>
</dbReference>
<name>A0A6N4TI18_9FIRM</name>
<dbReference type="KEGG" id="aarg:Aargi30884_10270"/>
<protein>
    <submittedName>
        <fullName evidence="1">Uncharacterized protein</fullName>
    </submittedName>
</protein>
<organism evidence="1 2">
    <name type="scientific">Amedibacterium intestinale</name>
    <dbReference type="NCBI Taxonomy" id="2583452"/>
    <lineage>
        <taxon>Bacteria</taxon>
        <taxon>Bacillati</taxon>
        <taxon>Bacillota</taxon>
        <taxon>Erysipelotrichia</taxon>
        <taxon>Erysipelotrichales</taxon>
        <taxon>Erysipelotrichaceae</taxon>
        <taxon>Amedibacterium</taxon>
    </lineage>
</organism>
<dbReference type="AlphaFoldDB" id="A0A6N4TI18"/>
<accession>A0A6N4TI18</accession>
<keyword evidence="2" id="KW-1185">Reference proteome</keyword>
<sequence>MNSTTFFTPTSLGIDQNSASHKDKFTNTMSIKNQRSLRMTTRTFHGMDRNIKFID</sequence>
<evidence type="ECO:0000313" key="2">
    <source>
        <dbReference type="Proteomes" id="UP000464754"/>
    </source>
</evidence>
<evidence type="ECO:0000313" key="1">
    <source>
        <dbReference type="EMBL" id="BBK22124.1"/>
    </source>
</evidence>
<gene>
    <name evidence="1" type="ORF">Aargi30884_10270</name>
</gene>